<evidence type="ECO:0000256" key="8">
    <source>
        <dbReference type="SAM" id="MobiDB-lite"/>
    </source>
</evidence>
<proteinExistence type="predicted"/>
<feature type="compositionally biased region" description="Acidic residues" evidence="8">
    <location>
        <begin position="979"/>
        <end position="988"/>
    </location>
</feature>
<dbReference type="GO" id="GO:0004896">
    <property type="term" value="F:cytokine receptor activity"/>
    <property type="evidence" value="ECO:0007669"/>
    <property type="project" value="TreeGrafter"/>
</dbReference>
<organism evidence="12 13">
    <name type="scientific">Penaeus vannamei</name>
    <name type="common">Whiteleg shrimp</name>
    <name type="synonym">Litopenaeus vannamei</name>
    <dbReference type="NCBI Taxonomy" id="6689"/>
    <lineage>
        <taxon>Eukaryota</taxon>
        <taxon>Metazoa</taxon>
        <taxon>Ecdysozoa</taxon>
        <taxon>Arthropoda</taxon>
        <taxon>Crustacea</taxon>
        <taxon>Multicrustacea</taxon>
        <taxon>Malacostraca</taxon>
        <taxon>Eumalacostraca</taxon>
        <taxon>Eucarida</taxon>
        <taxon>Decapoda</taxon>
        <taxon>Dendrobranchiata</taxon>
        <taxon>Penaeoidea</taxon>
        <taxon>Penaeidae</taxon>
        <taxon>Penaeus</taxon>
    </lineage>
</organism>
<feature type="compositionally biased region" description="Basic and acidic residues" evidence="8">
    <location>
        <begin position="794"/>
        <end position="832"/>
    </location>
</feature>
<dbReference type="SUPFAM" id="SSF49265">
    <property type="entry name" value="Fibronectin type III"/>
    <property type="match status" value="2"/>
</dbReference>
<comment type="subcellular location">
    <subcellularLocation>
        <location evidence="1">Membrane</location>
        <topology evidence="1">Single-pass type I membrane protein</topology>
    </subcellularLocation>
</comment>
<dbReference type="SMART" id="SM00060">
    <property type="entry name" value="FN3"/>
    <property type="match status" value="2"/>
</dbReference>
<dbReference type="GO" id="GO:0009897">
    <property type="term" value="C:external side of plasma membrane"/>
    <property type="evidence" value="ECO:0007669"/>
    <property type="project" value="TreeGrafter"/>
</dbReference>
<dbReference type="InterPro" id="IPR013783">
    <property type="entry name" value="Ig-like_fold"/>
</dbReference>
<evidence type="ECO:0000256" key="7">
    <source>
        <dbReference type="ARBA" id="ARBA00023180"/>
    </source>
</evidence>
<dbReference type="PANTHER" id="PTHR23037">
    <property type="entry name" value="CYTOKINE RECEPTOR"/>
    <property type="match status" value="1"/>
</dbReference>
<feature type="signal peptide" evidence="10">
    <location>
        <begin position="1"/>
        <end position="24"/>
    </location>
</feature>
<dbReference type="Proteomes" id="UP000283509">
    <property type="component" value="Unassembled WGS sequence"/>
</dbReference>
<dbReference type="InterPro" id="IPR003961">
    <property type="entry name" value="FN3_dom"/>
</dbReference>
<feature type="region of interest" description="Disordered" evidence="8">
    <location>
        <begin position="597"/>
        <end position="620"/>
    </location>
</feature>
<gene>
    <name evidence="12" type="ORF">C7M84_017371</name>
</gene>
<dbReference type="InterPro" id="IPR036116">
    <property type="entry name" value="FN3_sf"/>
</dbReference>
<evidence type="ECO:0000256" key="4">
    <source>
        <dbReference type="ARBA" id="ARBA00023136"/>
    </source>
</evidence>
<dbReference type="PANTHER" id="PTHR23037:SF35">
    <property type="entry name" value="FIBRONECTIN TYPE-III DOMAIN-CONTAINING PROTEIN"/>
    <property type="match status" value="1"/>
</dbReference>
<feature type="transmembrane region" description="Helical" evidence="9">
    <location>
        <begin position="543"/>
        <end position="565"/>
    </location>
</feature>
<feature type="compositionally biased region" description="Basic and acidic residues" evidence="8">
    <location>
        <begin position="869"/>
        <end position="890"/>
    </location>
</feature>
<protein>
    <submittedName>
        <fullName evidence="12">Cytokine receptor</fullName>
    </submittedName>
</protein>
<evidence type="ECO:0000256" key="5">
    <source>
        <dbReference type="ARBA" id="ARBA00023157"/>
    </source>
</evidence>
<evidence type="ECO:0000256" key="3">
    <source>
        <dbReference type="ARBA" id="ARBA00022989"/>
    </source>
</evidence>
<dbReference type="OrthoDB" id="6381660at2759"/>
<dbReference type="Gene3D" id="2.60.40.10">
    <property type="entry name" value="Immunoglobulins"/>
    <property type="match status" value="2"/>
</dbReference>
<reference evidence="12 13" key="1">
    <citation type="submission" date="2018-04" db="EMBL/GenBank/DDBJ databases">
        <authorList>
            <person name="Zhang X."/>
            <person name="Yuan J."/>
            <person name="Li F."/>
            <person name="Xiang J."/>
        </authorList>
    </citation>
    <scope>NUCLEOTIDE SEQUENCE [LARGE SCALE GENOMIC DNA]</scope>
    <source>
        <tissue evidence="12">Muscle</tissue>
    </source>
</reference>
<accession>A0A423SKB4</accession>
<feature type="domain" description="Fibronectin type-III" evidence="11">
    <location>
        <begin position="438"/>
        <end position="538"/>
    </location>
</feature>
<comment type="caution">
    <text evidence="12">The sequence shown here is derived from an EMBL/GenBank/DDBJ whole genome shotgun (WGS) entry which is preliminary data.</text>
</comment>
<feature type="domain" description="Fibronectin type-III" evidence="11">
    <location>
        <begin position="151"/>
        <end position="264"/>
    </location>
</feature>
<feature type="compositionally biased region" description="Polar residues" evidence="8">
    <location>
        <begin position="602"/>
        <end position="620"/>
    </location>
</feature>
<evidence type="ECO:0000259" key="11">
    <source>
        <dbReference type="PROSITE" id="PS50853"/>
    </source>
</evidence>
<evidence type="ECO:0000256" key="1">
    <source>
        <dbReference type="ARBA" id="ARBA00004479"/>
    </source>
</evidence>
<dbReference type="EMBL" id="QCYY01003210">
    <property type="protein sequence ID" value="ROT64688.1"/>
    <property type="molecule type" value="Genomic_DNA"/>
</dbReference>
<name>A0A423SKB4_PENVA</name>
<keyword evidence="10" id="KW-0732">Signal</keyword>
<dbReference type="CDD" id="cd00063">
    <property type="entry name" value="FN3"/>
    <property type="match status" value="2"/>
</dbReference>
<sequence>MKSLCHVDAWKTGLLFLLASHAASQDSRRSASILRNDFDRKVCDSPSPTSAEPVEDDLSCVSLSRRKLKCQWQTANQRDAKMYLYNYTPTWNPEEPCTCVEDWCASCLGLCCLWKVSPYDPTAPEIMIVTATATQVCNVTFNHSIIVRPDPAADVKVNQTGSYRELEVSWETPPFLLEFQPGLFYSVGYRPKNVSAYGLLEWQNETGSYHGRSATVRLASLHGGVDYEVRVRLRSGARPPPAPDGGDDGWWSTEASGNAVTLQGAPEVAPAVGVGTFEVESDADSGRRAVALQWRPVPALLHNGPGLEYRVLVTDRTNNTVRNLTENGASVRIDNLNENMRTRRYELRWPAKENLTYTAYVCTDGLSSSAPCKSNLYWKNLGSASAVNLTLEELNVTDSVTPDEVRFALSAETFAEDSSGMAWDSCIHPQQYNTQHSAPEIITNYDSTTNSVSLRWRADCAARGGVIEEVQAIWCEGRDSCVEAGNGIPRKIESDVFSGVVVLEGLREGSAYTANLRLRYRDGLSGWSSPLPFATKSSALPTWLIVTIVIVAIAVTVVVLSAGVYSRRRIEVIVREVQREIILPEGLVDQHYLSERAREQRQPQPLDSRSNKNVQAPSSQVLPLDKMHLQSLSSGDRSRAQNNIEEKKILIDQNGYVLPVFNDVGEDSQRGVHKANNIPAFTSLPPSGYVEDSYGGLTGPNPSTSGELPPIAAARKSKPPAGHVAVEPRSSNVNINSHEKEGILVKNERGASPGYVVLPTKTSRDLGVVMDGGDQGKSSTGYASLPLVDLLAPAEDRNCRGPEAESPRERGRGRRVRAEEETQEVAKEPEKRHSPKSPEGGDSPSRGQERPSEVAQSRGGRSRKSPGARGRDPGKTPQEETVAKGPERRQSPRGPRRSPRKGPRRRLLPKGPRMETVPKSPRRSPRKPDIPRTDHDTQELSRGADLVRKSLQKAAETSDNKLAMRASRRIPRNPRKPEETEEVPQEAS</sequence>
<evidence type="ECO:0000313" key="13">
    <source>
        <dbReference type="Proteomes" id="UP000283509"/>
    </source>
</evidence>
<keyword evidence="2 9" id="KW-0812">Transmembrane</keyword>
<evidence type="ECO:0000256" key="2">
    <source>
        <dbReference type="ARBA" id="ARBA00022692"/>
    </source>
</evidence>
<evidence type="ECO:0000256" key="10">
    <source>
        <dbReference type="SAM" id="SignalP"/>
    </source>
</evidence>
<keyword evidence="6 12" id="KW-0675">Receptor</keyword>
<keyword evidence="4 9" id="KW-0472">Membrane</keyword>
<keyword evidence="13" id="KW-1185">Reference proteome</keyword>
<dbReference type="STRING" id="6689.A0A423SKB4"/>
<feature type="chain" id="PRO_5019260750" evidence="10">
    <location>
        <begin position="25"/>
        <end position="988"/>
    </location>
</feature>
<evidence type="ECO:0000256" key="6">
    <source>
        <dbReference type="ARBA" id="ARBA00023170"/>
    </source>
</evidence>
<evidence type="ECO:0000256" key="9">
    <source>
        <dbReference type="SAM" id="Phobius"/>
    </source>
</evidence>
<evidence type="ECO:0000313" key="12">
    <source>
        <dbReference type="EMBL" id="ROT64688.1"/>
    </source>
</evidence>
<keyword evidence="3 9" id="KW-1133">Transmembrane helix</keyword>
<keyword evidence="5" id="KW-1015">Disulfide bond</keyword>
<feature type="region of interest" description="Disordered" evidence="8">
    <location>
        <begin position="713"/>
        <end position="738"/>
    </location>
</feature>
<dbReference type="PROSITE" id="PS50853">
    <property type="entry name" value="FN3"/>
    <property type="match status" value="2"/>
</dbReference>
<feature type="compositionally biased region" description="Basic and acidic residues" evidence="8">
    <location>
        <begin position="926"/>
        <end position="939"/>
    </location>
</feature>
<keyword evidence="7" id="KW-0325">Glycoprotein</keyword>
<dbReference type="AlphaFoldDB" id="A0A423SKB4"/>
<feature type="region of interest" description="Disordered" evidence="8">
    <location>
        <begin position="792"/>
        <end position="988"/>
    </location>
</feature>
<reference evidence="12 13" key="2">
    <citation type="submission" date="2019-01" db="EMBL/GenBank/DDBJ databases">
        <title>The decoding of complex shrimp genome reveals the adaptation for benthos swimmer, frequently molting mechanism and breeding impact on genome.</title>
        <authorList>
            <person name="Sun Y."/>
            <person name="Gao Y."/>
            <person name="Yu Y."/>
        </authorList>
    </citation>
    <scope>NUCLEOTIDE SEQUENCE [LARGE SCALE GENOMIC DNA]</scope>
    <source>
        <tissue evidence="12">Muscle</tissue>
    </source>
</reference>
<feature type="compositionally biased region" description="Basic residues" evidence="8">
    <location>
        <begin position="894"/>
        <end position="908"/>
    </location>
</feature>